<sequence length="154" mass="17310">MALYNDKDTPGRLGTFRSTKGAALGSSYRTGTCFVRRGQMSPIMSSGDCRDRRGVKITVGTENIVGRRERDAGKTSEKKGVVRVGGEKKKNRRKKKTVRWLVLHRCKPPNEISSRISRMDTAQAGLSMPRHVPDHADHDIWVAQKPPMLIDRPR</sequence>
<gene>
    <name evidence="2" type="ORF">WH47_02965</name>
</gene>
<organism evidence="2 3">
    <name type="scientific">Habropoda laboriosa</name>
    <dbReference type="NCBI Taxonomy" id="597456"/>
    <lineage>
        <taxon>Eukaryota</taxon>
        <taxon>Metazoa</taxon>
        <taxon>Ecdysozoa</taxon>
        <taxon>Arthropoda</taxon>
        <taxon>Hexapoda</taxon>
        <taxon>Insecta</taxon>
        <taxon>Pterygota</taxon>
        <taxon>Neoptera</taxon>
        <taxon>Endopterygota</taxon>
        <taxon>Hymenoptera</taxon>
        <taxon>Apocrita</taxon>
        <taxon>Aculeata</taxon>
        <taxon>Apoidea</taxon>
        <taxon>Anthophila</taxon>
        <taxon>Apidae</taxon>
        <taxon>Habropoda</taxon>
    </lineage>
</organism>
<accession>A0A0L7QST2</accession>
<feature type="compositionally biased region" description="Basic and acidic residues" evidence="1">
    <location>
        <begin position="66"/>
        <end position="88"/>
    </location>
</feature>
<reference evidence="2 3" key="1">
    <citation type="submission" date="2015-07" db="EMBL/GenBank/DDBJ databases">
        <title>The genome of Habropoda laboriosa.</title>
        <authorList>
            <person name="Pan H."/>
            <person name="Kapheim K."/>
        </authorList>
    </citation>
    <scope>NUCLEOTIDE SEQUENCE [LARGE SCALE GENOMIC DNA]</scope>
    <source>
        <strain evidence="2">0110345459</strain>
    </source>
</reference>
<dbReference type="EMBL" id="KQ414755">
    <property type="protein sequence ID" value="KOC61708.1"/>
    <property type="molecule type" value="Genomic_DNA"/>
</dbReference>
<dbReference type="AlphaFoldDB" id="A0A0L7QST2"/>
<evidence type="ECO:0000313" key="3">
    <source>
        <dbReference type="Proteomes" id="UP000053825"/>
    </source>
</evidence>
<dbReference type="Proteomes" id="UP000053825">
    <property type="component" value="Unassembled WGS sequence"/>
</dbReference>
<protein>
    <submittedName>
        <fullName evidence="2">Uncharacterized protein</fullName>
    </submittedName>
</protein>
<evidence type="ECO:0000313" key="2">
    <source>
        <dbReference type="EMBL" id="KOC61708.1"/>
    </source>
</evidence>
<keyword evidence="3" id="KW-1185">Reference proteome</keyword>
<name>A0A0L7QST2_9HYME</name>
<proteinExistence type="predicted"/>
<feature type="region of interest" description="Disordered" evidence="1">
    <location>
        <begin position="66"/>
        <end position="96"/>
    </location>
</feature>
<evidence type="ECO:0000256" key="1">
    <source>
        <dbReference type="SAM" id="MobiDB-lite"/>
    </source>
</evidence>